<dbReference type="KEGG" id="rta:Rta_31030"/>
<name>F5XWR9_RAMTT</name>
<dbReference type="eggNOG" id="COG4251">
    <property type="taxonomic scope" value="Bacteria"/>
</dbReference>
<dbReference type="eggNOG" id="COG2202">
    <property type="taxonomic scope" value="Bacteria"/>
</dbReference>
<dbReference type="InterPro" id="IPR035965">
    <property type="entry name" value="PAS-like_dom_sf"/>
</dbReference>
<dbReference type="SUPFAM" id="SSF55874">
    <property type="entry name" value="ATPase domain of HSP90 chaperone/DNA topoisomerase II/histidine kinase"/>
    <property type="match status" value="1"/>
</dbReference>
<dbReference type="CDD" id="cd19410">
    <property type="entry name" value="HK9-like_sensor"/>
    <property type="match status" value="1"/>
</dbReference>
<feature type="transmembrane region" description="Helical" evidence="8">
    <location>
        <begin position="145"/>
        <end position="164"/>
    </location>
</feature>
<organism evidence="12 13">
    <name type="scientific">Ramlibacter tataouinensis (strain ATCC BAA-407 / DSM 14655 / LMG 21543 / TTB310)</name>
    <dbReference type="NCBI Taxonomy" id="365046"/>
    <lineage>
        <taxon>Bacteria</taxon>
        <taxon>Pseudomonadati</taxon>
        <taxon>Pseudomonadota</taxon>
        <taxon>Betaproteobacteria</taxon>
        <taxon>Burkholderiales</taxon>
        <taxon>Comamonadaceae</taxon>
        <taxon>Ramlibacter</taxon>
    </lineage>
</organism>
<reference evidence="13" key="1">
    <citation type="submission" date="2006-01" db="EMBL/GenBank/DDBJ databases">
        <title>Genome of the cyst-dividing bacterium Ramlibacter tataouinensis.</title>
        <authorList>
            <person name="Barakat M."/>
            <person name="Ortet P."/>
            <person name="De Luca G."/>
            <person name="Jourlin-Castelli C."/>
            <person name="Ansaldi M."/>
            <person name="Py B."/>
            <person name="Fichant G."/>
            <person name="Coutinho P."/>
            <person name="Voulhoux R."/>
            <person name="Bastien O."/>
            <person name="Roy S."/>
            <person name="Marechal E."/>
            <person name="Henrissat B."/>
            <person name="Quentin Y."/>
            <person name="Noirot P."/>
            <person name="Filloux A."/>
            <person name="Mejean V."/>
            <person name="DuBow M."/>
            <person name="Barras F."/>
            <person name="Heulin T."/>
        </authorList>
    </citation>
    <scope>NUCLEOTIDE SEQUENCE [LARGE SCALE GENOMIC DNA]</scope>
    <source>
        <strain evidence="13">ATCC BAA-407 / DSM 14655 / LMG 21543 / TTB310</strain>
    </source>
</reference>
<dbReference type="GO" id="GO:0030295">
    <property type="term" value="F:protein kinase activator activity"/>
    <property type="evidence" value="ECO:0007669"/>
    <property type="project" value="TreeGrafter"/>
</dbReference>
<dbReference type="Gene3D" id="1.10.287.130">
    <property type="match status" value="1"/>
</dbReference>
<dbReference type="AlphaFoldDB" id="F5XWR9"/>
<accession>F5XWR9</accession>
<proteinExistence type="predicted"/>
<feature type="coiled-coil region" evidence="7">
    <location>
        <begin position="424"/>
        <end position="462"/>
    </location>
</feature>
<dbReference type="InterPro" id="IPR000014">
    <property type="entry name" value="PAS"/>
</dbReference>
<sequence length="688" mass="76046">MAHTHQVQAALEEVLSVLKDVETGQRGYLLTGQEPYLQPYLEASAQLEARIASAQALTADNLLQQERVATLRTLAARRVAVSQEAVRRRRSGDIDGALQVVNSGRGKQVMDAARAELALMKAEEQRLLALRMAEVKAASRRSATFAVLTTGLVLALLATAFVTARRAGRKVRASERSLRSSLVAAEQSNRELAFQKYALDQAAVVAVTDAQGTITYVNDKFCEVSGYGRDELLGRNHRLVNSGAHPGRFFDDLYATIAEGRTWHGEIHNRRKDGSLYWMDTTIVPLLDAHGLPERYVSIRYEITERKEAEDALRRSQALTQAIIEGANALVYAKDLQGRYFLTNRAWRSLVHLTPEEAEGTDDVHVFGPVVAQRLREIDRQVLESGETVVTEEVVVIAGRSRTYLTSKFPLREADGTLYAVCGVSAEVTELKAAQREVQRLNTQLEQRVAERTRQLSEANQELEAFSYTVSHDLRAPLRGLQGFAQAVHEDYGERLDPEGRDYLDRIIAAARRMEGLIQDLLDYGRLAREELRLRPVHLSTAVAEALGQLASEIERRHAVVSVQEPLRAVMAHPAVLMQVLANLVGNAVKFVAPGAVPRVRIRAERLGDGVRTWVEDQGIGVRPEHQERIFHVFERLHGQESYPGTGVGLAIVRKGCERMGGRCGVLSAPGGGSRFWFELTAAPGGAA</sequence>
<dbReference type="InterPro" id="IPR036890">
    <property type="entry name" value="HATPase_C_sf"/>
</dbReference>
<dbReference type="InterPro" id="IPR000700">
    <property type="entry name" value="PAS-assoc_C"/>
</dbReference>
<dbReference type="SMART" id="SM00091">
    <property type="entry name" value="PAS"/>
    <property type="match status" value="2"/>
</dbReference>
<keyword evidence="13" id="KW-1185">Reference proteome</keyword>
<dbReference type="InterPro" id="IPR036097">
    <property type="entry name" value="HisK_dim/P_sf"/>
</dbReference>
<evidence type="ECO:0000256" key="2">
    <source>
        <dbReference type="ARBA" id="ARBA00012438"/>
    </source>
</evidence>
<dbReference type="CDD" id="cd00130">
    <property type="entry name" value="PAS"/>
    <property type="match status" value="1"/>
</dbReference>
<evidence type="ECO:0000313" key="12">
    <source>
        <dbReference type="EMBL" id="AEG94213.1"/>
    </source>
</evidence>
<gene>
    <name evidence="12" type="ordered locus">Rta_31030</name>
</gene>
<dbReference type="Pfam" id="PF08448">
    <property type="entry name" value="PAS_4"/>
    <property type="match status" value="1"/>
</dbReference>
<evidence type="ECO:0000256" key="5">
    <source>
        <dbReference type="ARBA" id="ARBA00022777"/>
    </source>
</evidence>
<dbReference type="STRING" id="365046.Rta_31030"/>
<dbReference type="InterPro" id="IPR003661">
    <property type="entry name" value="HisK_dim/P_dom"/>
</dbReference>
<keyword evidence="3" id="KW-0597">Phosphoprotein</keyword>
<keyword evidence="6 8" id="KW-0472">Membrane</keyword>
<evidence type="ECO:0000256" key="4">
    <source>
        <dbReference type="ARBA" id="ARBA00022679"/>
    </source>
</evidence>
<keyword evidence="8" id="KW-1133">Transmembrane helix</keyword>
<dbReference type="PROSITE" id="PS50113">
    <property type="entry name" value="PAC"/>
    <property type="match status" value="2"/>
</dbReference>
<feature type="domain" description="PAS" evidence="10">
    <location>
        <begin position="205"/>
        <end position="246"/>
    </location>
</feature>
<dbReference type="InterPro" id="IPR013656">
    <property type="entry name" value="PAS_4"/>
</dbReference>
<feature type="domain" description="Histidine kinase" evidence="9">
    <location>
        <begin position="469"/>
        <end position="684"/>
    </location>
</feature>
<evidence type="ECO:0000313" key="13">
    <source>
        <dbReference type="Proteomes" id="UP000008385"/>
    </source>
</evidence>
<dbReference type="InterPro" id="IPR050351">
    <property type="entry name" value="BphY/WalK/GraS-like"/>
</dbReference>
<evidence type="ECO:0000256" key="6">
    <source>
        <dbReference type="ARBA" id="ARBA00023136"/>
    </source>
</evidence>
<dbReference type="Pfam" id="PF00512">
    <property type="entry name" value="HisKA"/>
    <property type="match status" value="1"/>
</dbReference>
<dbReference type="PANTHER" id="PTHR42878">
    <property type="entry name" value="TWO-COMPONENT HISTIDINE KINASE"/>
    <property type="match status" value="1"/>
</dbReference>
<dbReference type="PROSITE" id="PS50112">
    <property type="entry name" value="PAS"/>
    <property type="match status" value="2"/>
</dbReference>
<dbReference type="PRINTS" id="PR00344">
    <property type="entry name" value="BCTRLSENSOR"/>
</dbReference>
<dbReference type="SUPFAM" id="SSF55785">
    <property type="entry name" value="PYP-like sensor domain (PAS domain)"/>
    <property type="match status" value="2"/>
</dbReference>
<dbReference type="Pfam" id="PF13426">
    <property type="entry name" value="PAS_9"/>
    <property type="match status" value="1"/>
</dbReference>
<dbReference type="InterPro" id="IPR001610">
    <property type="entry name" value="PAC"/>
</dbReference>
<evidence type="ECO:0000256" key="1">
    <source>
        <dbReference type="ARBA" id="ARBA00000085"/>
    </source>
</evidence>
<evidence type="ECO:0000256" key="8">
    <source>
        <dbReference type="SAM" id="Phobius"/>
    </source>
</evidence>
<evidence type="ECO:0000256" key="3">
    <source>
        <dbReference type="ARBA" id="ARBA00022553"/>
    </source>
</evidence>
<keyword evidence="8" id="KW-0812">Transmembrane</keyword>
<dbReference type="HOGENOM" id="CLU_000445_114_71_4"/>
<dbReference type="PROSITE" id="PS50109">
    <property type="entry name" value="HIS_KIN"/>
    <property type="match status" value="1"/>
</dbReference>
<comment type="catalytic activity">
    <reaction evidence="1">
        <text>ATP + protein L-histidine = ADP + protein N-phospho-L-histidine.</text>
        <dbReference type="EC" id="2.7.13.3"/>
    </reaction>
</comment>
<dbReference type="InterPro" id="IPR004358">
    <property type="entry name" value="Sig_transdc_His_kin-like_C"/>
</dbReference>
<keyword evidence="7" id="KW-0175">Coiled coil</keyword>
<feature type="domain" description="PAS" evidence="10">
    <location>
        <begin position="316"/>
        <end position="386"/>
    </location>
</feature>
<feature type="domain" description="PAC" evidence="11">
    <location>
        <begin position="263"/>
        <end position="315"/>
    </location>
</feature>
<dbReference type="SUPFAM" id="SSF47384">
    <property type="entry name" value="Homodimeric domain of signal transducing histidine kinase"/>
    <property type="match status" value="1"/>
</dbReference>
<dbReference type="GO" id="GO:0000156">
    <property type="term" value="F:phosphorelay response regulator activity"/>
    <property type="evidence" value="ECO:0007669"/>
    <property type="project" value="TreeGrafter"/>
</dbReference>
<dbReference type="GO" id="GO:0000155">
    <property type="term" value="F:phosphorelay sensor kinase activity"/>
    <property type="evidence" value="ECO:0007669"/>
    <property type="project" value="InterPro"/>
</dbReference>
<dbReference type="InterPro" id="IPR005467">
    <property type="entry name" value="His_kinase_dom"/>
</dbReference>
<dbReference type="InterPro" id="IPR003594">
    <property type="entry name" value="HATPase_dom"/>
</dbReference>
<dbReference type="NCBIfam" id="TIGR00229">
    <property type="entry name" value="sensory_box"/>
    <property type="match status" value="2"/>
</dbReference>
<dbReference type="eggNOG" id="COG5278">
    <property type="taxonomic scope" value="Bacteria"/>
</dbReference>
<dbReference type="SMART" id="SM00388">
    <property type="entry name" value="HisKA"/>
    <property type="match status" value="1"/>
</dbReference>
<dbReference type="InterPro" id="IPR007891">
    <property type="entry name" value="CHASE3"/>
</dbReference>
<protein>
    <recommendedName>
        <fullName evidence="2">histidine kinase</fullName>
        <ecNumber evidence="2">2.7.13.3</ecNumber>
    </recommendedName>
</protein>
<dbReference type="EC" id="2.7.13.3" evidence="2"/>
<dbReference type="FunFam" id="1.10.287.130:FF:000070">
    <property type="entry name" value="Histidine kinase sensor protein"/>
    <property type="match status" value="1"/>
</dbReference>
<dbReference type="SMART" id="SM00086">
    <property type="entry name" value="PAC"/>
    <property type="match status" value="1"/>
</dbReference>
<evidence type="ECO:0000256" key="7">
    <source>
        <dbReference type="SAM" id="Coils"/>
    </source>
</evidence>
<dbReference type="Gene3D" id="3.30.450.20">
    <property type="entry name" value="PAS domain"/>
    <property type="match status" value="2"/>
</dbReference>
<dbReference type="SMART" id="SM00387">
    <property type="entry name" value="HATPase_c"/>
    <property type="match status" value="1"/>
</dbReference>
<dbReference type="Pfam" id="PF02518">
    <property type="entry name" value="HATPase_c"/>
    <property type="match status" value="1"/>
</dbReference>
<dbReference type="PANTHER" id="PTHR42878:SF15">
    <property type="entry name" value="BACTERIOPHYTOCHROME"/>
    <property type="match status" value="1"/>
</dbReference>
<keyword evidence="4" id="KW-0808">Transferase</keyword>
<dbReference type="Gene3D" id="3.30.565.10">
    <property type="entry name" value="Histidine kinase-like ATPase, C-terminal domain"/>
    <property type="match status" value="1"/>
</dbReference>
<evidence type="ECO:0000259" key="9">
    <source>
        <dbReference type="PROSITE" id="PS50109"/>
    </source>
</evidence>
<dbReference type="EMBL" id="CP000245">
    <property type="protein sequence ID" value="AEG94213.1"/>
    <property type="molecule type" value="Genomic_DNA"/>
</dbReference>
<dbReference type="GO" id="GO:0016020">
    <property type="term" value="C:membrane"/>
    <property type="evidence" value="ECO:0007669"/>
    <property type="project" value="UniProtKB-SubCell"/>
</dbReference>
<dbReference type="Pfam" id="PF05227">
    <property type="entry name" value="CHASE3"/>
    <property type="match status" value="1"/>
</dbReference>
<evidence type="ECO:0000259" key="11">
    <source>
        <dbReference type="PROSITE" id="PS50113"/>
    </source>
</evidence>
<feature type="domain" description="PAC" evidence="11">
    <location>
        <begin position="384"/>
        <end position="440"/>
    </location>
</feature>
<keyword evidence="5 12" id="KW-0418">Kinase</keyword>
<reference evidence="12 13" key="2">
    <citation type="journal article" date="2011" name="PLoS ONE">
        <title>The Cyst-Dividing Bacterium Ramlibacter tataouinensis TTB310 Genome Reveals a Well-Stocked Toolbox for Adaptation to a Desert Environment.</title>
        <authorList>
            <person name="De Luca G."/>
            <person name="Barakat M."/>
            <person name="Ortet P."/>
            <person name="Fochesato S."/>
            <person name="Jourlin-Castelli C."/>
            <person name="Ansaldi M."/>
            <person name="Py B."/>
            <person name="Fichant G."/>
            <person name="Coutinho P.M."/>
            <person name="Voulhoux R."/>
            <person name="Bastien O."/>
            <person name="Marechal E."/>
            <person name="Henrissat B."/>
            <person name="Quentin Y."/>
            <person name="Noirot P."/>
            <person name="Filloux A."/>
            <person name="Mejean V."/>
            <person name="Dubow M.S."/>
            <person name="Barras F."/>
            <person name="Barbe V."/>
            <person name="Weissenbach J."/>
            <person name="Mihalcescu I."/>
            <person name="Vermeglio A."/>
            <person name="Achouak W."/>
            <person name="Heulin T."/>
        </authorList>
    </citation>
    <scope>NUCLEOTIDE SEQUENCE [LARGE SCALE GENOMIC DNA]</scope>
    <source>
        <strain evidence="13">ATCC BAA-407 / DSM 14655 / LMG 21543 / TTB310</strain>
    </source>
</reference>
<dbReference type="GO" id="GO:0007234">
    <property type="term" value="P:osmosensory signaling via phosphorelay pathway"/>
    <property type="evidence" value="ECO:0007669"/>
    <property type="project" value="TreeGrafter"/>
</dbReference>
<dbReference type="CDD" id="cd00082">
    <property type="entry name" value="HisKA"/>
    <property type="match status" value="1"/>
</dbReference>
<evidence type="ECO:0000259" key="10">
    <source>
        <dbReference type="PROSITE" id="PS50112"/>
    </source>
</evidence>
<dbReference type="Proteomes" id="UP000008385">
    <property type="component" value="Chromosome"/>
</dbReference>